<dbReference type="EMBL" id="FR872624">
    <property type="protein sequence ID" value="CCB90602.1"/>
    <property type="molecule type" value="Genomic_DNA"/>
</dbReference>
<dbReference type="GO" id="GO:0071793">
    <property type="term" value="P:bacillithiol biosynthetic process"/>
    <property type="evidence" value="ECO:0007669"/>
    <property type="project" value="InterPro"/>
</dbReference>
<reference evidence="3" key="1">
    <citation type="submission" date="2011-05" db="EMBL/GenBank/DDBJ databases">
        <title>Unity in variety -- the pan-genome of the Chlamydiae.</title>
        <authorList>
            <person name="Collingro A."/>
            <person name="Tischler P."/>
            <person name="Weinmaier T."/>
            <person name="Penz T."/>
            <person name="Heinz E."/>
            <person name="Brunham R.C."/>
            <person name="Read T.D."/>
            <person name="Bavoil P.M."/>
            <person name="Sachse K."/>
            <person name="Kahane S."/>
            <person name="Friedman M.G."/>
            <person name="Rattei T."/>
            <person name="Myers G.S.A."/>
            <person name="Horn M."/>
        </authorList>
    </citation>
    <scope>NUCLEOTIDE SEQUENCE</scope>
    <source>
        <strain evidence="3">2032/99</strain>
    </source>
</reference>
<feature type="domain" description="Glycosyl transferase family 1" evidence="1">
    <location>
        <begin position="177"/>
        <end position="332"/>
    </location>
</feature>
<gene>
    <name evidence="3" type="primary">ypjH</name>
    <name evidence="3" type="ORF">WCH_BN09470</name>
</gene>
<dbReference type="Pfam" id="PF13439">
    <property type="entry name" value="Glyco_transf_4"/>
    <property type="match status" value="1"/>
</dbReference>
<dbReference type="GO" id="GO:0016757">
    <property type="term" value="F:glycosyltransferase activity"/>
    <property type="evidence" value="ECO:0007669"/>
    <property type="project" value="UniProtKB-KW"/>
</dbReference>
<dbReference type="SUPFAM" id="SSF53756">
    <property type="entry name" value="UDP-Glycosyltransferase/glycogen phosphorylase"/>
    <property type="match status" value="1"/>
</dbReference>
<evidence type="ECO:0000259" key="2">
    <source>
        <dbReference type="Pfam" id="PF13439"/>
    </source>
</evidence>
<name>F8LAU1_9BACT</name>
<dbReference type="EC" id="2.4.-.-" evidence="3"/>
<dbReference type="PANTHER" id="PTHR12526:SF599">
    <property type="entry name" value="N-ACETYL-ALPHA-D-GLUCOSAMINYL L-MALATE SYNTHASE"/>
    <property type="match status" value="1"/>
</dbReference>
<accession>F8LAU1</accession>
<evidence type="ECO:0000259" key="1">
    <source>
        <dbReference type="Pfam" id="PF00534"/>
    </source>
</evidence>
<dbReference type="InterPro" id="IPR001296">
    <property type="entry name" value="Glyco_trans_1"/>
</dbReference>
<organism evidence="3">
    <name type="scientific">Waddlia chondrophila 2032/99</name>
    <dbReference type="NCBI Taxonomy" id="765953"/>
    <lineage>
        <taxon>Bacteria</taxon>
        <taxon>Pseudomonadati</taxon>
        <taxon>Chlamydiota</taxon>
        <taxon>Chlamydiia</taxon>
        <taxon>Parachlamydiales</taxon>
        <taxon>Waddliaceae</taxon>
        <taxon>Waddlia</taxon>
    </lineage>
</organism>
<proteinExistence type="predicted"/>
<dbReference type="PANTHER" id="PTHR12526">
    <property type="entry name" value="GLYCOSYLTRANSFERASE"/>
    <property type="match status" value="1"/>
</dbReference>
<dbReference type="InterPro" id="IPR023881">
    <property type="entry name" value="Thiol_BshA"/>
</dbReference>
<feature type="domain" description="Glycosyltransferase subfamily 4-like N-terminal" evidence="2">
    <location>
        <begin position="1"/>
        <end position="163"/>
    </location>
</feature>
<keyword evidence="3" id="KW-0328">Glycosyltransferase</keyword>
<dbReference type="InterPro" id="IPR028098">
    <property type="entry name" value="Glyco_trans_4-like_N"/>
</dbReference>
<dbReference type="NCBIfam" id="TIGR03999">
    <property type="entry name" value="thiol_BshA"/>
    <property type="match status" value="1"/>
</dbReference>
<protein>
    <submittedName>
        <fullName evidence="3">Uncharacterized glycosyltransferase ypjH</fullName>
        <ecNumber evidence="3">2.4.-.-</ecNumber>
    </submittedName>
</protein>
<evidence type="ECO:0000313" key="3">
    <source>
        <dbReference type="EMBL" id="CCB90602.1"/>
    </source>
</evidence>
<sequence>MGGSGVVATELGHVLASKGHQVHFITYEVPFRLRIDEKNIFFHQVEINRYDLFKYPDYALPLAVKIASVSKKYSLDIIHAHYAIPHATSAYLAKQIMGRESPKVITTLHGTDITLVGRDPAYFEIVKYSIEHSDAVTSVSESLRRDTVEWFGIERPIEVIHNFFIPKRKCLEDQSIREHYVSKGEKLIIHASNFRRVKRPEDVVRVFHRIKEKIPAKLLLMGTGEGIEVVRHQVKELGIEDDVFFKGKERNIDPYVAGSDLFLLPSSQESFGLAALEAMSYGVPVIATQVGGLPELIEHGVSGFLTPVGDIETMSNFAINLLSDPKLYQRISRLCRLRAREKFCISEIYPKYLSLYTKMIG</sequence>
<dbReference type="AlphaFoldDB" id="F8LAU1"/>
<dbReference type="Pfam" id="PF00534">
    <property type="entry name" value="Glycos_transf_1"/>
    <property type="match status" value="1"/>
</dbReference>
<keyword evidence="3" id="KW-0808">Transferase</keyword>
<dbReference type="Gene3D" id="3.40.50.2000">
    <property type="entry name" value="Glycogen Phosphorylase B"/>
    <property type="match status" value="2"/>
</dbReference>